<dbReference type="RefSeq" id="WP_211852147.1">
    <property type="nucleotide sequence ID" value="NZ_JAAGBB010000008.1"/>
</dbReference>
<organism evidence="1 2">
    <name type="scientific">Plastoroseomonas hellenica</name>
    <dbReference type="NCBI Taxonomy" id="2687306"/>
    <lineage>
        <taxon>Bacteria</taxon>
        <taxon>Pseudomonadati</taxon>
        <taxon>Pseudomonadota</taxon>
        <taxon>Alphaproteobacteria</taxon>
        <taxon>Acetobacterales</taxon>
        <taxon>Acetobacteraceae</taxon>
        <taxon>Plastoroseomonas</taxon>
    </lineage>
</organism>
<dbReference type="Gene3D" id="3.20.20.80">
    <property type="entry name" value="Glycosidases"/>
    <property type="match status" value="1"/>
</dbReference>
<reference evidence="2" key="1">
    <citation type="journal article" date="2021" name="Syst. Appl. Microbiol.">
        <title>Roseomonas hellenica sp. nov., isolated from roots of wild-growing Alkanna tinctoria.</title>
        <authorList>
            <person name="Rat A."/>
            <person name="Naranjo H.D."/>
            <person name="Lebbe L."/>
            <person name="Cnockaert M."/>
            <person name="Krigas N."/>
            <person name="Grigoriadou K."/>
            <person name="Maloupa E."/>
            <person name="Willems A."/>
        </authorList>
    </citation>
    <scope>NUCLEOTIDE SEQUENCE [LARGE SCALE GENOMIC DNA]</scope>
    <source>
        <strain evidence="2">LMG 31523</strain>
    </source>
</reference>
<protein>
    <recommendedName>
        <fullName evidence="3">Mannan endo-1,4-beta-mannosidase</fullName>
    </recommendedName>
</protein>
<dbReference type="SUPFAM" id="SSF51445">
    <property type="entry name" value="(Trans)glycosidases"/>
    <property type="match status" value="1"/>
</dbReference>
<comment type="caution">
    <text evidence="1">The sequence shown here is derived from an EMBL/GenBank/DDBJ whole genome shotgun (WGS) entry which is preliminary data.</text>
</comment>
<sequence>MLPWITRAPGAPYFVTGTGEAWTPIGQNDAITWPELAGLFHRRDLPAVEQHLRHLRDHGVTCLRLMLEYAQGRHRYLERPVGRFVPAMVQLWDDLFALCGRVGMRVLLTPYDTFFTWTRWRHHPYNAANGGPCDAREQLLICPATRKAVKARLAFATDRWGGSGVIFAWDLWNEMHPAQADNKADAFAEFIDDVSPFLREIEMRLHGKAHLQCVSIFGPELIWKPWTVDPVFRHQCLDFANSHFYEEGTIDDPRDTVTPAIAVGRLTQEALREITDQRPFFDSEHGPIHHFKDRHRTLPEAFDDEYFRHMQWAHLASGGAGGGMRWPNRTPHVLTGGMRRAQRALADFLPLIDWPRFDRRNLNDQLKVDNPRLKAFGCGDAAQALVWLLRQDLAPAVGGLRQVVGEGEIVAAVQVPGLTSGPYQATYWNTREGQMTGRQEVTAASAGLTLPVTLSGGDIAVAVRRA</sequence>
<evidence type="ECO:0000313" key="2">
    <source>
        <dbReference type="Proteomes" id="UP001196870"/>
    </source>
</evidence>
<evidence type="ECO:0008006" key="3">
    <source>
        <dbReference type="Google" id="ProtNLM"/>
    </source>
</evidence>
<gene>
    <name evidence="1" type="ORF">GXW71_08985</name>
</gene>
<name>A0ABS5EW14_9PROT</name>
<evidence type="ECO:0000313" key="1">
    <source>
        <dbReference type="EMBL" id="MBR0664486.1"/>
    </source>
</evidence>
<dbReference type="EMBL" id="JAAGBB010000008">
    <property type="protein sequence ID" value="MBR0664486.1"/>
    <property type="molecule type" value="Genomic_DNA"/>
</dbReference>
<proteinExistence type="predicted"/>
<accession>A0ABS5EW14</accession>
<dbReference type="Proteomes" id="UP001196870">
    <property type="component" value="Unassembled WGS sequence"/>
</dbReference>
<dbReference type="InterPro" id="IPR017853">
    <property type="entry name" value="GH"/>
</dbReference>
<keyword evidence="2" id="KW-1185">Reference proteome</keyword>